<organism evidence="1 2">
    <name type="scientific">Pseudoalteromonas amylolytica</name>
    <dbReference type="NCBI Taxonomy" id="1859457"/>
    <lineage>
        <taxon>Bacteria</taxon>
        <taxon>Pseudomonadati</taxon>
        <taxon>Pseudomonadota</taxon>
        <taxon>Gammaproteobacteria</taxon>
        <taxon>Alteromonadales</taxon>
        <taxon>Pseudoalteromonadaceae</taxon>
        <taxon>Pseudoalteromonas</taxon>
    </lineage>
</organism>
<dbReference type="Pfam" id="PF09344">
    <property type="entry name" value="Cas_CT1975"/>
    <property type="match status" value="1"/>
</dbReference>
<evidence type="ECO:0000313" key="2">
    <source>
        <dbReference type="Proteomes" id="UP000179786"/>
    </source>
</evidence>
<comment type="caution">
    <text evidence="1">The sequence shown here is derived from an EMBL/GenBank/DDBJ whole genome shotgun (WGS) entry which is preliminary data.</text>
</comment>
<dbReference type="Proteomes" id="UP000179786">
    <property type="component" value="Unassembled WGS sequence"/>
</dbReference>
<dbReference type="EMBL" id="MKJU01000027">
    <property type="protein sequence ID" value="OHU89982.1"/>
    <property type="molecule type" value="Genomic_DNA"/>
</dbReference>
<keyword evidence="2" id="KW-1185">Reference proteome</keyword>
<dbReference type="NCBIfam" id="TIGR01869">
    <property type="entry name" value="casC_Cse4"/>
    <property type="match status" value="1"/>
</dbReference>
<dbReference type="OrthoDB" id="5291250at2"/>
<evidence type="ECO:0000313" key="1">
    <source>
        <dbReference type="EMBL" id="OHU89982.1"/>
    </source>
</evidence>
<proteinExistence type="predicted"/>
<protein>
    <submittedName>
        <fullName evidence="1">Type I-E CRISPR-associated protein Cas7/Cse4/CasC</fullName>
    </submittedName>
</protein>
<dbReference type="RefSeq" id="WP_070985951.1">
    <property type="nucleotide sequence ID" value="NZ_MKJU01000027.1"/>
</dbReference>
<accession>A0A1S1MSZ8</accession>
<dbReference type="InterPro" id="IPR010148">
    <property type="entry name" value="CRISPR-assoc_prot_CT1975"/>
</dbReference>
<sequence length="385" mass="42701">MSFIEFHLLQNFAPSNLNRDDTNTPKSCVFGGSQRARISSQCQKRAIRTHGAFNDAVVDHQGDSAVRTRKLAFKIRDFLVENGKSEDDSTRVCENLLGLAELKLVQKEEKHKFKTEYLLYIGLNEVEALKLIALENFDELNLEDKKKLDKKLAKLVGEVFGKHEKAFAADIALFGRMVADNNNINVDAACQVAHAISTNIVTPAMDFFTAVDDELQVGEQGSGMMGGVYFNSACYYRYAQINIDKLAANLGQDKELVIGAVKGFFRALVQAVPSGKQNSFAAQNPPSYVKVNVRKDGAPWSLSNAFTQAVVIDKPDEAELEHQSAYKLEMFAKKLAAMYGDNGFIFEGRSTYIDSLNEYQDKDNGTVSQLEAAMLDALHGALERQ</sequence>
<dbReference type="AlphaFoldDB" id="A0A1S1MSZ8"/>
<name>A0A1S1MSZ8_9GAMM</name>
<reference evidence="1 2" key="1">
    <citation type="submission" date="2016-09" db="EMBL/GenBank/DDBJ databases">
        <title>Pseudoalteromonas amylolytica sp. nov., isolated from the surface seawater.</title>
        <authorList>
            <person name="Wu Y.-H."/>
            <person name="Cheng H."/>
            <person name="Jin X.-B."/>
            <person name="Wang C.-S."/>
            <person name="Xu X.-W."/>
        </authorList>
    </citation>
    <scope>NUCLEOTIDE SEQUENCE [LARGE SCALE GENOMIC DNA]</scope>
    <source>
        <strain evidence="1 2">JW1</strain>
    </source>
</reference>
<dbReference type="STRING" id="1859457.BET10_14445"/>
<gene>
    <name evidence="1" type="ORF">BET10_14445</name>
</gene>